<reference evidence="8 9" key="1">
    <citation type="submission" date="2018-03" db="EMBL/GenBank/DDBJ databases">
        <title>Genomic Encyclopedia of Archaeal and Bacterial Type Strains, Phase II (KMG-II): from individual species to whole genera.</title>
        <authorList>
            <person name="Goeker M."/>
        </authorList>
    </citation>
    <scope>NUCLEOTIDE SEQUENCE [LARGE SCALE GENOMIC DNA]</scope>
    <source>
        <strain evidence="8 9">DSM 45348</strain>
    </source>
</reference>
<feature type="transmembrane region" description="Helical" evidence="6">
    <location>
        <begin position="256"/>
        <end position="283"/>
    </location>
</feature>
<dbReference type="PANTHER" id="PTHR30287">
    <property type="entry name" value="MEMBRANE COMPONENT OF PREDICTED ABC SUPERFAMILY METABOLITE UPTAKE TRANSPORTER"/>
    <property type="match status" value="1"/>
</dbReference>
<feature type="transmembrane region" description="Helical" evidence="6">
    <location>
        <begin position="400"/>
        <end position="419"/>
    </location>
</feature>
<sequence>MLHLALRMARHRVAALIAVFCATLGGAAFVTGIAVLAESGLRSHAPAGRLGGADLVVAAPQTLDAGGDLAVELPERARIPASVVAQVARVPGVTAAVGDVSFPAAVVTPAGPVASADPRTAGHGWASATLLGDARITGTAPAGPLDVALDSSLATAAGAAPGDRVTLVAAGRQGTYRVTAVLSRAYGGIYLSDATAARLAGRDGAVDLVAVRAADPGAAGRIRELVRPQHLTVATGAARGDVVAPEVRSARATLPVLAGSMAGVTMLVAGFIVAGALSVSVAAQRRDLALLRAVGATPRQVRRLAVAQAVAVTSLALAPGIALGYLLAGQFRGLLVHIGLLPSVLPLTISPLPGLAAVVLLLAAVVVAAWCAAWRASRMPAAEAVAESRVEPRHPSRGRAFAGLLLMAAAAVLAVSPLVSRTEIGAAGTAMSGILATIGLALAGPLLVQRAAGWLRSRLRPDVPAPAWLAVANSHGYALRTAGAVTTLAMAVVFTLTYGLTQTTVLRATAGDLRAGTTADVEVSAPGLGGLPAGTAAAVAAVPGVRAAAPVTPTTVVWPYRFAGELQTEAAPALAVPAEAAGVLDLGVTSGSLADLRGATVAVDATAARSRKVTVGSTVSLILGDGAEVTARVVAVHSRGLGFGPLVLSHDLVAGHTTTGLDERLLVSTDGSAATRERVAAVLPGLTVRDPRADVPVPAQLWINVAVLGVLLGYLLLGIANKLVAATAQRRTELAALQWIGATPGQVRAMMRAEAGLVGVAALVTGIVLAAVPLALLSIGFLHRPWPAGPLWLAPGVLIVVAALAFLTVEIPTRRALRIAPARALTRE</sequence>
<feature type="domain" description="ABC3 transporter permease C-terminal" evidence="7">
    <location>
        <begin position="260"/>
        <end position="380"/>
    </location>
</feature>
<keyword evidence="2" id="KW-1003">Cell membrane</keyword>
<keyword evidence="9" id="KW-1185">Reference proteome</keyword>
<dbReference type="Pfam" id="PF02687">
    <property type="entry name" value="FtsX"/>
    <property type="match status" value="2"/>
</dbReference>
<dbReference type="PANTHER" id="PTHR30287:SF1">
    <property type="entry name" value="INNER MEMBRANE PROTEIN"/>
    <property type="match status" value="1"/>
</dbReference>
<dbReference type="RefSeq" id="WP_106125518.1">
    <property type="nucleotide sequence ID" value="NZ_PVZG01000002.1"/>
</dbReference>
<dbReference type="EMBL" id="PVZG01000002">
    <property type="protein sequence ID" value="PRY32349.1"/>
    <property type="molecule type" value="Genomic_DNA"/>
</dbReference>
<evidence type="ECO:0000313" key="9">
    <source>
        <dbReference type="Proteomes" id="UP000239209"/>
    </source>
</evidence>
<evidence type="ECO:0000256" key="5">
    <source>
        <dbReference type="ARBA" id="ARBA00023136"/>
    </source>
</evidence>
<comment type="subcellular location">
    <subcellularLocation>
        <location evidence="1">Cell membrane</location>
        <topology evidence="1">Multi-pass membrane protein</topology>
    </subcellularLocation>
</comment>
<dbReference type="Proteomes" id="UP000239209">
    <property type="component" value="Unassembled WGS sequence"/>
</dbReference>
<feature type="transmembrane region" description="Helical" evidence="6">
    <location>
        <begin position="304"/>
        <end position="328"/>
    </location>
</feature>
<dbReference type="OrthoDB" id="3223244at2"/>
<dbReference type="GO" id="GO:0005886">
    <property type="term" value="C:plasma membrane"/>
    <property type="evidence" value="ECO:0007669"/>
    <property type="project" value="UniProtKB-SubCell"/>
</dbReference>
<protein>
    <submittedName>
        <fullName evidence="8">Putative ABC transport system permease protein</fullName>
    </submittedName>
</protein>
<evidence type="ECO:0000256" key="4">
    <source>
        <dbReference type="ARBA" id="ARBA00022989"/>
    </source>
</evidence>
<evidence type="ECO:0000259" key="7">
    <source>
        <dbReference type="Pfam" id="PF02687"/>
    </source>
</evidence>
<accession>A0A2T0SG16</accession>
<keyword evidence="3 6" id="KW-0812">Transmembrane</keyword>
<feature type="transmembrane region" description="Helical" evidence="6">
    <location>
        <begin position="477"/>
        <end position="500"/>
    </location>
</feature>
<feature type="transmembrane region" description="Helical" evidence="6">
    <location>
        <begin position="791"/>
        <end position="809"/>
    </location>
</feature>
<dbReference type="AlphaFoldDB" id="A0A2T0SG16"/>
<feature type="transmembrane region" description="Helical" evidence="6">
    <location>
        <begin position="701"/>
        <end position="721"/>
    </location>
</feature>
<dbReference type="InterPro" id="IPR038766">
    <property type="entry name" value="Membrane_comp_ABC_pdt"/>
</dbReference>
<evidence type="ECO:0000313" key="8">
    <source>
        <dbReference type="EMBL" id="PRY32349.1"/>
    </source>
</evidence>
<name>A0A2T0SG16_9ACTN</name>
<evidence type="ECO:0000256" key="6">
    <source>
        <dbReference type="SAM" id="Phobius"/>
    </source>
</evidence>
<keyword evidence="5 6" id="KW-0472">Membrane</keyword>
<comment type="caution">
    <text evidence="8">The sequence shown here is derived from an EMBL/GenBank/DDBJ whole genome shotgun (WGS) entry which is preliminary data.</text>
</comment>
<feature type="transmembrane region" description="Helical" evidence="6">
    <location>
        <begin position="755"/>
        <end position="779"/>
    </location>
</feature>
<dbReference type="InterPro" id="IPR003838">
    <property type="entry name" value="ABC3_permease_C"/>
</dbReference>
<evidence type="ECO:0000256" key="2">
    <source>
        <dbReference type="ARBA" id="ARBA00022475"/>
    </source>
</evidence>
<feature type="transmembrane region" description="Helical" evidence="6">
    <location>
        <begin position="348"/>
        <end position="373"/>
    </location>
</feature>
<organism evidence="8 9">
    <name type="scientific">Pseudosporangium ferrugineum</name>
    <dbReference type="NCBI Taxonomy" id="439699"/>
    <lineage>
        <taxon>Bacteria</taxon>
        <taxon>Bacillati</taxon>
        <taxon>Actinomycetota</taxon>
        <taxon>Actinomycetes</taxon>
        <taxon>Micromonosporales</taxon>
        <taxon>Micromonosporaceae</taxon>
        <taxon>Pseudosporangium</taxon>
    </lineage>
</organism>
<evidence type="ECO:0000256" key="1">
    <source>
        <dbReference type="ARBA" id="ARBA00004651"/>
    </source>
</evidence>
<evidence type="ECO:0000256" key="3">
    <source>
        <dbReference type="ARBA" id="ARBA00022692"/>
    </source>
</evidence>
<feature type="domain" description="ABC3 transporter permease C-terminal" evidence="7">
    <location>
        <begin position="707"/>
        <end position="820"/>
    </location>
</feature>
<feature type="transmembrane region" description="Helical" evidence="6">
    <location>
        <begin position="425"/>
        <end position="448"/>
    </location>
</feature>
<keyword evidence="4 6" id="KW-1133">Transmembrane helix</keyword>
<proteinExistence type="predicted"/>
<gene>
    <name evidence="8" type="ORF">CLV70_102560</name>
</gene>